<reference evidence="4" key="1">
    <citation type="submission" date="2016-10" db="EMBL/GenBank/DDBJ databases">
        <authorList>
            <person name="Varghese N."/>
            <person name="Submissions S."/>
        </authorList>
    </citation>
    <scope>NUCLEOTIDE SEQUENCE [LARGE SCALE GENOMIC DNA]</scope>
    <source>
        <strain evidence="4">DSM 45237</strain>
    </source>
</reference>
<evidence type="ECO:0000256" key="1">
    <source>
        <dbReference type="SAM" id="MobiDB-lite"/>
    </source>
</evidence>
<dbReference type="RefSeq" id="WP_171906625.1">
    <property type="nucleotide sequence ID" value="NZ_FNUC01000004.1"/>
</dbReference>
<evidence type="ECO:0000313" key="4">
    <source>
        <dbReference type="Proteomes" id="UP000181980"/>
    </source>
</evidence>
<feature type="region of interest" description="Disordered" evidence="1">
    <location>
        <begin position="33"/>
        <end position="54"/>
    </location>
</feature>
<dbReference type="EMBL" id="FNUC01000004">
    <property type="protein sequence ID" value="SEF15463.1"/>
    <property type="molecule type" value="Genomic_DNA"/>
</dbReference>
<feature type="chain" id="PRO_5038927359" description="SipW-cognate class signal peptide" evidence="2">
    <location>
        <begin position="24"/>
        <end position="54"/>
    </location>
</feature>
<gene>
    <name evidence="3" type="ORF">SAMN04488561_4969</name>
</gene>
<keyword evidence="4" id="KW-1185">Reference proteome</keyword>
<proteinExistence type="predicted"/>
<accession>A0A1H5PNH6</accession>
<dbReference type="AlphaFoldDB" id="A0A1H5PNH6"/>
<name>A0A1H5PNH6_9ACTN</name>
<feature type="signal peptide" evidence="2">
    <location>
        <begin position="1"/>
        <end position="23"/>
    </location>
</feature>
<evidence type="ECO:0000313" key="3">
    <source>
        <dbReference type="EMBL" id="SEF15463.1"/>
    </source>
</evidence>
<keyword evidence="2" id="KW-0732">Signal</keyword>
<protein>
    <recommendedName>
        <fullName evidence="5">SipW-cognate class signal peptide</fullName>
    </recommendedName>
</protein>
<organism evidence="3 4">
    <name type="scientific">Jiangella alba</name>
    <dbReference type="NCBI Taxonomy" id="561176"/>
    <lineage>
        <taxon>Bacteria</taxon>
        <taxon>Bacillati</taxon>
        <taxon>Actinomycetota</taxon>
        <taxon>Actinomycetes</taxon>
        <taxon>Jiangellales</taxon>
        <taxon>Jiangellaceae</taxon>
        <taxon>Jiangella</taxon>
    </lineage>
</organism>
<sequence length="54" mass="5256">MKRRIVLAALVAVAGLAGTAVVAAGGVGATPGEVAPWNDDGVRDTPDGGSDFCC</sequence>
<evidence type="ECO:0000256" key="2">
    <source>
        <dbReference type="SAM" id="SignalP"/>
    </source>
</evidence>
<dbReference type="Proteomes" id="UP000181980">
    <property type="component" value="Unassembled WGS sequence"/>
</dbReference>
<evidence type="ECO:0008006" key="5">
    <source>
        <dbReference type="Google" id="ProtNLM"/>
    </source>
</evidence>